<feature type="transmembrane region" description="Helical" evidence="6">
    <location>
        <begin position="137"/>
        <end position="156"/>
    </location>
</feature>
<keyword evidence="9" id="KW-1185">Reference proteome</keyword>
<dbReference type="InterPro" id="IPR036259">
    <property type="entry name" value="MFS_trans_sf"/>
</dbReference>
<evidence type="ECO:0000256" key="3">
    <source>
        <dbReference type="ARBA" id="ARBA00022989"/>
    </source>
</evidence>
<evidence type="ECO:0000313" key="9">
    <source>
        <dbReference type="Proteomes" id="UP001320245"/>
    </source>
</evidence>
<feature type="transmembrane region" description="Helical" evidence="6">
    <location>
        <begin position="479"/>
        <end position="498"/>
    </location>
</feature>
<feature type="transmembrane region" description="Helical" evidence="6">
    <location>
        <begin position="223"/>
        <end position="245"/>
    </location>
</feature>
<feature type="transmembrane region" description="Helical" evidence="6">
    <location>
        <begin position="447"/>
        <end position="467"/>
    </location>
</feature>
<keyword evidence="2 6" id="KW-0812">Transmembrane</keyword>
<evidence type="ECO:0000256" key="1">
    <source>
        <dbReference type="ARBA" id="ARBA00004141"/>
    </source>
</evidence>
<dbReference type="Proteomes" id="UP001320245">
    <property type="component" value="Unassembled WGS sequence"/>
</dbReference>
<feature type="transmembrane region" description="Helical" evidence="6">
    <location>
        <begin position="69"/>
        <end position="93"/>
    </location>
</feature>
<organism evidence="8 9">
    <name type="scientific">Cytospora paraplurivora</name>
    <dbReference type="NCBI Taxonomy" id="2898453"/>
    <lineage>
        <taxon>Eukaryota</taxon>
        <taxon>Fungi</taxon>
        <taxon>Dikarya</taxon>
        <taxon>Ascomycota</taxon>
        <taxon>Pezizomycotina</taxon>
        <taxon>Sordariomycetes</taxon>
        <taxon>Sordariomycetidae</taxon>
        <taxon>Diaporthales</taxon>
        <taxon>Cytosporaceae</taxon>
        <taxon>Cytospora</taxon>
    </lineage>
</organism>
<feature type="region of interest" description="Disordered" evidence="5">
    <location>
        <begin position="1"/>
        <end position="33"/>
    </location>
</feature>
<keyword evidence="3 6" id="KW-1133">Transmembrane helix</keyword>
<dbReference type="GO" id="GO:0016020">
    <property type="term" value="C:membrane"/>
    <property type="evidence" value="ECO:0007669"/>
    <property type="project" value="UniProtKB-SubCell"/>
</dbReference>
<evidence type="ECO:0000313" key="8">
    <source>
        <dbReference type="EMBL" id="KAK7735903.1"/>
    </source>
</evidence>
<comment type="subcellular location">
    <subcellularLocation>
        <location evidence="1">Membrane</location>
        <topology evidence="1">Multi-pass membrane protein</topology>
    </subcellularLocation>
</comment>
<feature type="transmembrane region" description="Helical" evidence="6">
    <location>
        <begin position="105"/>
        <end position="125"/>
    </location>
</feature>
<feature type="transmembrane region" description="Helical" evidence="6">
    <location>
        <begin position="162"/>
        <end position="184"/>
    </location>
</feature>
<dbReference type="Gene3D" id="1.20.1250.20">
    <property type="entry name" value="MFS general substrate transporter like domains"/>
    <property type="match status" value="1"/>
</dbReference>
<dbReference type="InterPro" id="IPR011701">
    <property type="entry name" value="MFS"/>
</dbReference>
<keyword evidence="4 6" id="KW-0472">Membrane</keyword>
<evidence type="ECO:0000259" key="7">
    <source>
        <dbReference type="PROSITE" id="PS50850"/>
    </source>
</evidence>
<evidence type="ECO:0000256" key="4">
    <source>
        <dbReference type="ARBA" id="ARBA00023136"/>
    </source>
</evidence>
<name>A0AAN9U1I2_9PEZI</name>
<dbReference type="InterPro" id="IPR020846">
    <property type="entry name" value="MFS_dom"/>
</dbReference>
<dbReference type="PANTHER" id="PTHR23502:SF60">
    <property type="entry name" value="MAJOR FACILITATOR SUPERFAMILY (MFS) PROFILE DOMAIN-CONTAINING PROTEIN-RELATED"/>
    <property type="match status" value="1"/>
</dbReference>
<feature type="transmembrane region" description="Helical" evidence="6">
    <location>
        <begin position="304"/>
        <end position="328"/>
    </location>
</feature>
<gene>
    <name evidence="8" type="ORF">SLS53_007281</name>
</gene>
<dbReference type="EMBL" id="JAJSPL020000036">
    <property type="protein sequence ID" value="KAK7735903.1"/>
    <property type="molecule type" value="Genomic_DNA"/>
</dbReference>
<feature type="domain" description="Major facilitator superfamily (MFS) profile" evidence="7">
    <location>
        <begin position="71"/>
        <end position="502"/>
    </location>
</feature>
<proteinExistence type="predicted"/>
<dbReference type="SUPFAM" id="SSF103473">
    <property type="entry name" value="MFS general substrate transporter"/>
    <property type="match status" value="1"/>
</dbReference>
<dbReference type="AlphaFoldDB" id="A0AAN9U1I2"/>
<sequence length="508" mass="55658">MSTAGPEKQLPSSKEGSIAVEAVPEPTYVSPNVKEGDVHNAALLEEHGSTWNSPDDPNDPHNWQSSCKILISVIVSFGQLVTLMSTSMMASALSQIGHDLGIDDSITQITFSSFILGLAFAPLPIAALSEMFGRKPVWLVCNAWYILWNALCPVDSSLPLMIIGRFLAGSGASVGITLTGPIMADMYWKEHRGKSLAIATFVPYLGPALGPVIGGLITQKLAWPWLFWVLSMFDAVITLVGLFFLKETYTPVLLRRKTAARIDPDHEISQNPLSMASRRDFYHRLSANLVRPIRLLVHRPIMQVIALIIALNFGIYCLLLSTFASLWIDRYGQSEFTSSLHYISISVGTTIATQAGGPSMDYIFRRLKARSRDGSTTPEFRVPYLVPGVVLVPAGLFWYGWAAETGMHWAMVDAGVVISVCGNFILSQGMLAYLLDEFHHAASANAASRVLSNVLGFAFPIFAPQMYSKLGYGWGNSMLAFVFVALGWPAPLILWKWGAKLRSLGRGK</sequence>
<dbReference type="PROSITE" id="PS50850">
    <property type="entry name" value="MFS"/>
    <property type="match status" value="1"/>
</dbReference>
<evidence type="ECO:0000256" key="5">
    <source>
        <dbReference type="SAM" id="MobiDB-lite"/>
    </source>
</evidence>
<comment type="caution">
    <text evidence="8">The sequence shown here is derived from an EMBL/GenBank/DDBJ whole genome shotgun (WGS) entry which is preliminary data.</text>
</comment>
<feature type="transmembrane region" description="Helical" evidence="6">
    <location>
        <begin position="196"/>
        <end position="217"/>
    </location>
</feature>
<evidence type="ECO:0000256" key="6">
    <source>
        <dbReference type="SAM" id="Phobius"/>
    </source>
</evidence>
<feature type="transmembrane region" description="Helical" evidence="6">
    <location>
        <begin position="384"/>
        <end position="402"/>
    </location>
</feature>
<protein>
    <recommendedName>
        <fullName evidence="7">Major facilitator superfamily (MFS) profile domain-containing protein</fullName>
    </recommendedName>
</protein>
<feature type="transmembrane region" description="Helical" evidence="6">
    <location>
        <begin position="414"/>
        <end position="435"/>
    </location>
</feature>
<accession>A0AAN9U1I2</accession>
<feature type="transmembrane region" description="Helical" evidence="6">
    <location>
        <begin position="340"/>
        <end position="364"/>
    </location>
</feature>
<dbReference type="Pfam" id="PF07690">
    <property type="entry name" value="MFS_1"/>
    <property type="match status" value="1"/>
</dbReference>
<reference evidence="8 9" key="1">
    <citation type="journal article" date="2023" name="PLoS ONE">
        <title>Cytospora paraplurivora sp. nov. isolated from orchards with fruit tree decline syndrome in Ontario, Canada.</title>
        <authorList>
            <person name="Ilyukhin E."/>
            <person name="Nguyen H.D.T."/>
            <person name="Castle A.J."/>
            <person name="Ellouze W."/>
        </authorList>
    </citation>
    <scope>NUCLEOTIDE SEQUENCE [LARGE SCALE GENOMIC DNA]</scope>
    <source>
        <strain evidence="8 9">FDS-564</strain>
    </source>
</reference>
<dbReference type="PANTHER" id="PTHR23502">
    <property type="entry name" value="MAJOR FACILITATOR SUPERFAMILY"/>
    <property type="match status" value="1"/>
</dbReference>
<evidence type="ECO:0000256" key="2">
    <source>
        <dbReference type="ARBA" id="ARBA00022692"/>
    </source>
</evidence>
<dbReference type="GO" id="GO:0022857">
    <property type="term" value="F:transmembrane transporter activity"/>
    <property type="evidence" value="ECO:0007669"/>
    <property type="project" value="InterPro"/>
</dbReference>